<organism evidence="1 2">
    <name type="scientific">Bowdeniella nasicola</name>
    <dbReference type="NCBI Taxonomy" id="208480"/>
    <lineage>
        <taxon>Bacteria</taxon>
        <taxon>Bacillati</taxon>
        <taxon>Actinomycetota</taxon>
        <taxon>Actinomycetes</taxon>
        <taxon>Actinomycetales</taxon>
        <taxon>Actinomycetaceae</taxon>
        <taxon>Bowdeniella</taxon>
    </lineage>
</organism>
<reference evidence="2" key="1">
    <citation type="submission" date="2016-12" db="EMBL/GenBank/DDBJ databases">
        <authorList>
            <person name="Meng X."/>
        </authorList>
    </citation>
    <scope>NUCLEOTIDE SEQUENCE [LARGE SCALE GENOMIC DNA]</scope>
    <source>
        <strain evidence="2">DSM 19116</strain>
    </source>
</reference>
<keyword evidence="2" id="KW-1185">Reference proteome</keyword>
<evidence type="ECO:0000313" key="2">
    <source>
        <dbReference type="Proteomes" id="UP000185628"/>
    </source>
</evidence>
<accession>A0A1Q5Q0P0</accession>
<dbReference type="SUPFAM" id="SSF46785">
    <property type="entry name" value="Winged helix' DNA-binding domain"/>
    <property type="match status" value="1"/>
</dbReference>
<dbReference type="EMBL" id="MQVR01000062">
    <property type="protein sequence ID" value="OKL53431.1"/>
    <property type="molecule type" value="Genomic_DNA"/>
</dbReference>
<dbReference type="InterPro" id="IPR036388">
    <property type="entry name" value="WH-like_DNA-bd_sf"/>
</dbReference>
<dbReference type="AlphaFoldDB" id="A0A1Q5Q0P0"/>
<dbReference type="Proteomes" id="UP000185628">
    <property type="component" value="Unassembled WGS sequence"/>
</dbReference>
<dbReference type="InterPro" id="IPR036390">
    <property type="entry name" value="WH_DNA-bd_sf"/>
</dbReference>
<gene>
    <name evidence="1" type="ORF">BSZ39_09585</name>
</gene>
<evidence type="ECO:0000313" key="1">
    <source>
        <dbReference type="EMBL" id="OKL53431.1"/>
    </source>
</evidence>
<comment type="caution">
    <text evidence="1">The sequence shown here is derived from an EMBL/GenBank/DDBJ whole genome shotgun (WGS) entry which is preliminary data.</text>
</comment>
<protein>
    <recommendedName>
        <fullName evidence="3">Transcriptional regulator</fullName>
    </recommendedName>
</protein>
<dbReference type="Gene3D" id="1.10.10.10">
    <property type="entry name" value="Winged helix-like DNA-binding domain superfamily/Winged helix DNA-binding domain"/>
    <property type="match status" value="1"/>
</dbReference>
<evidence type="ECO:0008006" key="3">
    <source>
        <dbReference type="Google" id="ProtNLM"/>
    </source>
</evidence>
<name>A0A1Q5Q0P0_9ACTO</name>
<proteinExistence type="predicted"/>
<sequence>MAPHSAEGAGPSEPPLPQVDVSPFQLRVLRAARDTGDEATIPHLAELLGGHPNTTRSHLESLVASGHIRRDTAPPAGRGRPRHVYRVTEIGKSALRPPPIAPEYAALASALAGYLAQVSPDPATDAQAAGRAWAERTETPGQYSDRTALLMERLSAMGFQPNQRKREDATDIVLPVCPLLAAASENPEVICNVHLGLMQGIMERNSLPSDNVSLLPFADDDGCIFRLKKSAG</sequence>